<dbReference type="InterPro" id="IPR020476">
    <property type="entry name" value="Nudix_hydrolase"/>
</dbReference>
<dbReference type="PROSITE" id="PS51462">
    <property type="entry name" value="NUDIX"/>
    <property type="match status" value="1"/>
</dbReference>
<sequence length="188" mass="20964">MPSGRGPRRYPSPTAEPLVTDDDGPERLNRRAVRVLPVSSAGRVLLLQCVKPDAPDAPFWVTIGGGIEHDESVEQAGVRELWEETGLRAEAAELRGPIGAETVEFTWPPFVIEQAQSYYVIDIPDSDERTAEDTPISFAHLEEVEVATTLGYRWWSLDDLRTTTEHVLSNQRVMIEKALAIPQHGHRS</sequence>
<dbReference type="Proteomes" id="UP001500051">
    <property type="component" value="Unassembled WGS sequence"/>
</dbReference>
<evidence type="ECO:0000256" key="2">
    <source>
        <dbReference type="ARBA" id="ARBA00022801"/>
    </source>
</evidence>
<keyword evidence="7" id="KW-1185">Reference proteome</keyword>
<dbReference type="CDD" id="cd04685">
    <property type="entry name" value="NUDIX_Hydrolase"/>
    <property type="match status" value="1"/>
</dbReference>
<dbReference type="PANTHER" id="PTHR43046">
    <property type="entry name" value="GDP-MANNOSE MANNOSYL HYDROLASE"/>
    <property type="match status" value="1"/>
</dbReference>
<dbReference type="EMBL" id="BAAAYX010000004">
    <property type="protein sequence ID" value="GAA3700352.1"/>
    <property type="molecule type" value="Genomic_DNA"/>
</dbReference>
<evidence type="ECO:0000256" key="3">
    <source>
        <dbReference type="ARBA" id="ARBA00022842"/>
    </source>
</evidence>
<keyword evidence="3" id="KW-0460">Magnesium</keyword>
<dbReference type="InterPro" id="IPR015797">
    <property type="entry name" value="NUDIX_hydrolase-like_dom_sf"/>
</dbReference>
<feature type="compositionally biased region" description="Low complexity" evidence="4">
    <location>
        <begin position="1"/>
        <end position="13"/>
    </location>
</feature>
<dbReference type="InterPro" id="IPR000086">
    <property type="entry name" value="NUDIX_hydrolase_dom"/>
</dbReference>
<dbReference type="Gene3D" id="3.90.79.10">
    <property type="entry name" value="Nucleoside Triphosphate Pyrophosphohydrolase"/>
    <property type="match status" value="1"/>
</dbReference>
<dbReference type="Pfam" id="PF00293">
    <property type="entry name" value="NUDIX"/>
    <property type="match status" value="1"/>
</dbReference>
<gene>
    <name evidence="6" type="ORF">GCM10022204_16360</name>
</gene>
<feature type="domain" description="Nudix hydrolase" evidence="5">
    <location>
        <begin position="28"/>
        <end position="180"/>
    </location>
</feature>
<proteinExistence type="predicted"/>
<organism evidence="6 7">
    <name type="scientific">Microlunatus aurantiacus</name>
    <dbReference type="NCBI Taxonomy" id="446786"/>
    <lineage>
        <taxon>Bacteria</taxon>
        <taxon>Bacillati</taxon>
        <taxon>Actinomycetota</taxon>
        <taxon>Actinomycetes</taxon>
        <taxon>Propionibacteriales</taxon>
        <taxon>Propionibacteriaceae</taxon>
        <taxon>Microlunatus</taxon>
    </lineage>
</organism>
<protein>
    <recommendedName>
        <fullName evidence="5">Nudix hydrolase domain-containing protein</fullName>
    </recommendedName>
</protein>
<feature type="region of interest" description="Disordered" evidence="4">
    <location>
        <begin position="1"/>
        <end position="26"/>
    </location>
</feature>
<evidence type="ECO:0000313" key="7">
    <source>
        <dbReference type="Proteomes" id="UP001500051"/>
    </source>
</evidence>
<reference evidence="7" key="1">
    <citation type="journal article" date="2019" name="Int. J. Syst. Evol. Microbiol.">
        <title>The Global Catalogue of Microorganisms (GCM) 10K type strain sequencing project: providing services to taxonomists for standard genome sequencing and annotation.</title>
        <authorList>
            <consortium name="The Broad Institute Genomics Platform"/>
            <consortium name="The Broad Institute Genome Sequencing Center for Infectious Disease"/>
            <person name="Wu L."/>
            <person name="Ma J."/>
        </authorList>
    </citation>
    <scope>NUCLEOTIDE SEQUENCE [LARGE SCALE GENOMIC DNA]</scope>
    <source>
        <strain evidence="7">JCM 16548</strain>
    </source>
</reference>
<comment type="cofactor">
    <cofactor evidence="1">
        <name>Mg(2+)</name>
        <dbReference type="ChEBI" id="CHEBI:18420"/>
    </cofactor>
</comment>
<dbReference type="PANTHER" id="PTHR43046:SF12">
    <property type="entry name" value="GDP-MANNOSE MANNOSYL HYDROLASE"/>
    <property type="match status" value="1"/>
</dbReference>
<evidence type="ECO:0000259" key="5">
    <source>
        <dbReference type="PROSITE" id="PS51462"/>
    </source>
</evidence>
<dbReference type="SUPFAM" id="SSF55811">
    <property type="entry name" value="Nudix"/>
    <property type="match status" value="1"/>
</dbReference>
<comment type="caution">
    <text evidence="6">The sequence shown here is derived from an EMBL/GenBank/DDBJ whole genome shotgun (WGS) entry which is preliminary data.</text>
</comment>
<evidence type="ECO:0000256" key="4">
    <source>
        <dbReference type="SAM" id="MobiDB-lite"/>
    </source>
</evidence>
<name>A0ABP7D3Y2_9ACTN</name>
<accession>A0ABP7D3Y2</accession>
<dbReference type="PRINTS" id="PR00502">
    <property type="entry name" value="NUDIXFAMILY"/>
</dbReference>
<evidence type="ECO:0000313" key="6">
    <source>
        <dbReference type="EMBL" id="GAA3700352.1"/>
    </source>
</evidence>
<evidence type="ECO:0000256" key="1">
    <source>
        <dbReference type="ARBA" id="ARBA00001946"/>
    </source>
</evidence>
<keyword evidence="2" id="KW-0378">Hydrolase</keyword>